<accession>A0AAP0ERT9</accession>
<reference evidence="2 3" key="1">
    <citation type="submission" date="2024-01" db="EMBL/GenBank/DDBJ databases">
        <title>Genome assemblies of Stephania.</title>
        <authorList>
            <person name="Yang L."/>
        </authorList>
    </citation>
    <scope>NUCLEOTIDE SEQUENCE [LARGE SCALE GENOMIC DNA]</scope>
    <source>
        <strain evidence="2">JXDWG</strain>
        <tissue evidence="2">Leaf</tissue>
    </source>
</reference>
<evidence type="ECO:0000313" key="2">
    <source>
        <dbReference type="EMBL" id="KAK9095523.1"/>
    </source>
</evidence>
<proteinExistence type="predicted"/>
<feature type="compositionally biased region" description="Basic and acidic residues" evidence="1">
    <location>
        <begin position="108"/>
        <end position="128"/>
    </location>
</feature>
<organism evidence="2 3">
    <name type="scientific">Stephania cephalantha</name>
    <dbReference type="NCBI Taxonomy" id="152367"/>
    <lineage>
        <taxon>Eukaryota</taxon>
        <taxon>Viridiplantae</taxon>
        <taxon>Streptophyta</taxon>
        <taxon>Embryophyta</taxon>
        <taxon>Tracheophyta</taxon>
        <taxon>Spermatophyta</taxon>
        <taxon>Magnoliopsida</taxon>
        <taxon>Ranunculales</taxon>
        <taxon>Menispermaceae</taxon>
        <taxon>Menispermoideae</taxon>
        <taxon>Cissampelideae</taxon>
        <taxon>Stephania</taxon>
    </lineage>
</organism>
<feature type="compositionally biased region" description="Basic residues" evidence="1">
    <location>
        <begin position="88"/>
        <end position="102"/>
    </location>
</feature>
<feature type="compositionally biased region" description="Low complexity" evidence="1">
    <location>
        <begin position="64"/>
        <end position="79"/>
    </location>
</feature>
<dbReference type="Proteomes" id="UP001419268">
    <property type="component" value="Unassembled WGS sequence"/>
</dbReference>
<feature type="region of interest" description="Disordered" evidence="1">
    <location>
        <begin position="45"/>
        <end position="139"/>
    </location>
</feature>
<protein>
    <submittedName>
        <fullName evidence="2">Uncharacterized protein</fullName>
    </submittedName>
</protein>
<feature type="compositionally biased region" description="Basic residues" evidence="1">
    <location>
        <begin position="129"/>
        <end position="139"/>
    </location>
</feature>
<dbReference type="AlphaFoldDB" id="A0AAP0ERT9"/>
<comment type="caution">
    <text evidence="2">The sequence shown here is derived from an EMBL/GenBank/DDBJ whole genome shotgun (WGS) entry which is preliminary data.</text>
</comment>
<name>A0AAP0ERT9_9MAGN</name>
<sequence>MMYWNRDYARGIRDSKVHRPSRGNPRVRYAFVLVHRVKLADKQCRCASRESSQRRPETRSRIYEASNAAERAGATATAKKGSRGGGKGGKRRNGGNQRRKRGGGASDARSDGVGVHERRSRCGGEDRAGRRRRIARSRRATRSVVGVRCERMREPRVAATHARRRRDAVVARIERSAKWFRWQRAKAFGFTERRDEDDGFLVLPLCCDEIATIDQVIADL</sequence>
<gene>
    <name evidence="2" type="ORF">Scep_026992</name>
</gene>
<evidence type="ECO:0000256" key="1">
    <source>
        <dbReference type="SAM" id="MobiDB-lite"/>
    </source>
</evidence>
<dbReference type="EMBL" id="JBBNAG010000011">
    <property type="protein sequence ID" value="KAK9095523.1"/>
    <property type="molecule type" value="Genomic_DNA"/>
</dbReference>
<keyword evidence="3" id="KW-1185">Reference proteome</keyword>
<feature type="compositionally biased region" description="Basic and acidic residues" evidence="1">
    <location>
        <begin position="45"/>
        <end position="62"/>
    </location>
</feature>
<evidence type="ECO:0000313" key="3">
    <source>
        <dbReference type="Proteomes" id="UP001419268"/>
    </source>
</evidence>